<dbReference type="EMBL" id="WSRR01000009">
    <property type="protein sequence ID" value="MVX60870.1"/>
    <property type="molecule type" value="Genomic_DNA"/>
</dbReference>
<protein>
    <recommendedName>
        <fullName evidence="4">Endonuclease</fullName>
    </recommendedName>
</protein>
<dbReference type="Pfam" id="PF02021">
    <property type="entry name" value="UPF0102"/>
    <property type="match status" value="1"/>
</dbReference>
<dbReference type="InterPro" id="IPR003509">
    <property type="entry name" value="UPF0102_YraN-like"/>
</dbReference>
<dbReference type="GO" id="GO:0003676">
    <property type="term" value="F:nucleic acid binding"/>
    <property type="evidence" value="ECO:0007669"/>
    <property type="project" value="InterPro"/>
</dbReference>
<keyword evidence="3" id="KW-1185">Reference proteome</keyword>
<proteinExistence type="inferred from homology"/>
<evidence type="ECO:0008006" key="4">
    <source>
        <dbReference type="Google" id="ProtNLM"/>
    </source>
</evidence>
<name>A0A6N8JQ01_9ACTN</name>
<dbReference type="OrthoDB" id="3191951at2"/>
<dbReference type="PANTHER" id="PTHR34039:SF1">
    <property type="entry name" value="UPF0102 PROTEIN YRAN"/>
    <property type="match status" value="1"/>
</dbReference>
<comment type="similarity">
    <text evidence="1">Belongs to the UPF0102 family.</text>
</comment>
<dbReference type="PANTHER" id="PTHR34039">
    <property type="entry name" value="UPF0102 PROTEIN YRAN"/>
    <property type="match status" value="1"/>
</dbReference>
<dbReference type="InterPro" id="IPR011856">
    <property type="entry name" value="tRNA_endonuc-like_dom_sf"/>
</dbReference>
<sequence>MSNLSIKANEAASRYLDHRGYTVLETGWTCPAGTADIVAKDGDVIVFADVSSRDSAERGFPSESCGKKARTKRENIAIAWLAEHEDAVNEAVRFDNIALVVIGKDRAMIRHHINAFGADAASLTPEVPSIPTGADLQALPEAA</sequence>
<evidence type="ECO:0000313" key="3">
    <source>
        <dbReference type="Proteomes" id="UP000463388"/>
    </source>
</evidence>
<accession>A0A6N8JQ01</accession>
<dbReference type="Proteomes" id="UP000463388">
    <property type="component" value="Unassembled WGS sequence"/>
</dbReference>
<dbReference type="AlphaFoldDB" id="A0A6N8JQ01"/>
<gene>
    <name evidence="2" type="ORF">GKZ27_05280</name>
</gene>
<dbReference type="Gene3D" id="3.40.1350.10">
    <property type="match status" value="1"/>
</dbReference>
<evidence type="ECO:0000313" key="2">
    <source>
        <dbReference type="EMBL" id="MVX60870.1"/>
    </source>
</evidence>
<dbReference type="SUPFAM" id="SSF52980">
    <property type="entry name" value="Restriction endonuclease-like"/>
    <property type="match status" value="1"/>
</dbReference>
<reference evidence="2 3" key="1">
    <citation type="submission" date="2019-12" db="EMBL/GenBank/DDBJ databases">
        <title>Microbes associate with the intestines of laboratory mice.</title>
        <authorList>
            <person name="Navarre W."/>
            <person name="Wong E."/>
        </authorList>
    </citation>
    <scope>NUCLEOTIDE SEQUENCE [LARGE SCALE GENOMIC DNA]</scope>
    <source>
        <strain evidence="2 3">NM66_B29</strain>
    </source>
</reference>
<organism evidence="2 3">
    <name type="scientific">Adlercreutzia mucosicola</name>
    <dbReference type="NCBI Taxonomy" id="580026"/>
    <lineage>
        <taxon>Bacteria</taxon>
        <taxon>Bacillati</taxon>
        <taxon>Actinomycetota</taxon>
        <taxon>Coriobacteriia</taxon>
        <taxon>Eggerthellales</taxon>
        <taxon>Eggerthellaceae</taxon>
        <taxon>Adlercreutzia</taxon>
    </lineage>
</organism>
<comment type="caution">
    <text evidence="2">The sequence shown here is derived from an EMBL/GenBank/DDBJ whole genome shotgun (WGS) entry which is preliminary data.</text>
</comment>
<dbReference type="InterPro" id="IPR011335">
    <property type="entry name" value="Restrct_endonuc-II-like"/>
</dbReference>
<evidence type="ECO:0000256" key="1">
    <source>
        <dbReference type="ARBA" id="ARBA00006738"/>
    </source>
</evidence>
<dbReference type="RefSeq" id="WP_160345642.1">
    <property type="nucleotide sequence ID" value="NZ_WSRR01000009.1"/>
</dbReference>